<accession>A0A0N4YN74</accession>
<dbReference type="STRING" id="27835.A0A0N4YN74"/>
<dbReference type="InterPro" id="IPR029033">
    <property type="entry name" value="His_PPase_superfam"/>
</dbReference>
<dbReference type="GO" id="GO:0016791">
    <property type="term" value="F:phosphatase activity"/>
    <property type="evidence" value="ECO:0007669"/>
    <property type="project" value="UniProtKB-ARBA"/>
</dbReference>
<feature type="compositionally biased region" description="Basic residues" evidence="1">
    <location>
        <begin position="156"/>
        <end position="176"/>
    </location>
</feature>
<evidence type="ECO:0000313" key="2">
    <source>
        <dbReference type="EMBL" id="VDL82400.1"/>
    </source>
</evidence>
<dbReference type="EMBL" id="UYSL01023601">
    <property type="protein sequence ID" value="VDL82400.1"/>
    <property type="molecule type" value="Genomic_DNA"/>
</dbReference>
<dbReference type="Gene3D" id="3.40.50.1240">
    <property type="entry name" value="Phosphoglycerate mutase-like"/>
    <property type="match status" value="1"/>
</dbReference>
<evidence type="ECO:0000313" key="4">
    <source>
        <dbReference type="WBParaSite" id="NBR_0001867401-mRNA-1"/>
    </source>
</evidence>
<dbReference type="Proteomes" id="UP000271162">
    <property type="component" value="Unassembled WGS sequence"/>
</dbReference>
<feature type="compositionally biased region" description="Low complexity" evidence="1">
    <location>
        <begin position="125"/>
        <end position="141"/>
    </location>
</feature>
<organism evidence="4">
    <name type="scientific">Nippostrongylus brasiliensis</name>
    <name type="common">Rat hookworm</name>
    <dbReference type="NCBI Taxonomy" id="27835"/>
    <lineage>
        <taxon>Eukaryota</taxon>
        <taxon>Metazoa</taxon>
        <taxon>Ecdysozoa</taxon>
        <taxon>Nematoda</taxon>
        <taxon>Chromadorea</taxon>
        <taxon>Rhabditida</taxon>
        <taxon>Rhabditina</taxon>
        <taxon>Rhabditomorpha</taxon>
        <taxon>Strongyloidea</taxon>
        <taxon>Heligmosomidae</taxon>
        <taxon>Nippostrongylus</taxon>
    </lineage>
</organism>
<sequence>MVKKSSKSKTDSDVHSSGNEGDPDELNVGKPDKKGKKSKKEKKSKKSKASKKAKTPKSKKTKTARSKQSKKSKKSKKGKARSKSPYDSQTDSALSEPQRSAGGKDAKKKDKKGKKDKKDKKGAKSKTSTSSAHSKGTTSTGHSKKKKGGSKICGAKSKKSKKSKSKSRSKSSKSSKKSGMSKGKKSKRDKKKSKREKSHSKSQSEQQSKTSQATRTGGTTGSGTTDDERAFMACSYWKRAASKKNANTLLVLIRSAERVDRLFGNEWPVTEAPYGYVEPGLLEPLTWYRTGNKKLPDFRLDELSKYYPIDTGYSPVMTMESISRVFDIETEMQGIGRVDFVLRSLAGEQRNESLVIVGHAITLAAGTALCNPPSAEGNQSSDWHANIDMLDGDVVDQVSLGLRFPPGSVIVLKQASKEGPPSYQLTPDVVPPLSYGETFSNKPIIEA</sequence>
<name>A0A0N4YN74_NIPBR</name>
<keyword evidence="3" id="KW-1185">Reference proteome</keyword>
<protein>
    <submittedName>
        <fullName evidence="4">Mab-21 domain-containing protein</fullName>
    </submittedName>
</protein>
<feature type="region of interest" description="Disordered" evidence="1">
    <location>
        <begin position="1"/>
        <end position="225"/>
    </location>
</feature>
<evidence type="ECO:0000313" key="3">
    <source>
        <dbReference type="Proteomes" id="UP000271162"/>
    </source>
</evidence>
<dbReference type="AlphaFoldDB" id="A0A0N4YN74"/>
<feature type="compositionally biased region" description="Polar residues" evidence="1">
    <location>
        <begin position="203"/>
        <end position="213"/>
    </location>
</feature>
<feature type="compositionally biased region" description="Basic residues" evidence="1">
    <location>
        <begin position="33"/>
        <end position="82"/>
    </location>
</feature>
<proteinExistence type="predicted"/>
<dbReference type="OMA" id="DWHANID"/>
<feature type="compositionally biased region" description="Basic residues" evidence="1">
    <location>
        <begin position="109"/>
        <end position="124"/>
    </location>
</feature>
<gene>
    <name evidence="2" type="ORF">NBR_LOCUS18675</name>
</gene>
<reference evidence="4" key="1">
    <citation type="submission" date="2017-02" db="UniProtKB">
        <authorList>
            <consortium name="WormBaseParasite"/>
        </authorList>
    </citation>
    <scope>IDENTIFICATION</scope>
</reference>
<feature type="compositionally biased region" description="Polar residues" evidence="1">
    <location>
        <begin position="85"/>
        <end position="98"/>
    </location>
</feature>
<reference evidence="2 3" key="2">
    <citation type="submission" date="2018-11" db="EMBL/GenBank/DDBJ databases">
        <authorList>
            <consortium name="Pathogen Informatics"/>
        </authorList>
    </citation>
    <scope>NUCLEOTIDE SEQUENCE [LARGE SCALE GENOMIC DNA]</scope>
</reference>
<feature type="compositionally biased region" description="Basic residues" evidence="1">
    <location>
        <begin position="182"/>
        <end position="200"/>
    </location>
</feature>
<dbReference type="WBParaSite" id="NBR_0001867401-mRNA-1">
    <property type="protein sequence ID" value="NBR_0001867401-mRNA-1"/>
    <property type="gene ID" value="NBR_0001867401"/>
</dbReference>
<evidence type="ECO:0000256" key="1">
    <source>
        <dbReference type="SAM" id="MobiDB-lite"/>
    </source>
</evidence>